<name>A0ABR3DAB0_NEUIN</name>
<gene>
    <name evidence="1" type="ORF">QR685DRAFT_444874</name>
</gene>
<accession>A0ABR3DAB0</accession>
<keyword evidence="2" id="KW-1185">Reference proteome</keyword>
<sequence length="166" mass="17951">MSASASCLSPSSPELLKHSITGLDCPTVCFFPSPFTLPSMTKESLLLRLSEFHLTNSSGSILASEYPGGFVDTSNLNAPTPSNDGDDPVIKPKDPLLLTHPSICVLRVLMGSVYVDLCFPYGHRSVPCSRSVWFNPLQRPYPHTCRSLLSRALSSFLLPNRVIGGG</sequence>
<evidence type="ECO:0000313" key="2">
    <source>
        <dbReference type="Proteomes" id="UP001451303"/>
    </source>
</evidence>
<reference evidence="1 2" key="1">
    <citation type="submission" date="2023-09" db="EMBL/GenBank/DDBJ databases">
        <title>Multi-omics analysis of a traditional fermented food reveals byproduct-associated fungal strains for waste-to-food upcycling.</title>
        <authorList>
            <consortium name="Lawrence Berkeley National Laboratory"/>
            <person name="Rekdal V.M."/>
            <person name="Villalobos-Escobedo J.M."/>
            <person name="Rodriguez-Valeron N."/>
            <person name="Garcia M.O."/>
            <person name="Vasquez D.P."/>
            <person name="Damayanti I."/>
            <person name="Sorensen P.M."/>
            <person name="Baidoo E.E."/>
            <person name="De Carvalho A.C."/>
            <person name="Riley R."/>
            <person name="Lipzen A."/>
            <person name="He G."/>
            <person name="Yan M."/>
            <person name="Haridas S."/>
            <person name="Daum C."/>
            <person name="Yoshinaga Y."/>
            <person name="Ng V."/>
            <person name="Grigoriev I.V."/>
            <person name="Munk R."/>
            <person name="Nuraida L."/>
            <person name="Wijaya C.H."/>
            <person name="Morales P.-C."/>
            <person name="Keasling J.D."/>
        </authorList>
    </citation>
    <scope>NUCLEOTIDE SEQUENCE [LARGE SCALE GENOMIC DNA]</scope>
    <source>
        <strain evidence="1 2">FGSC 2613</strain>
    </source>
</reference>
<comment type="caution">
    <text evidence="1">The sequence shown here is derived from an EMBL/GenBank/DDBJ whole genome shotgun (WGS) entry which is preliminary data.</text>
</comment>
<dbReference type="Proteomes" id="UP001451303">
    <property type="component" value="Unassembled WGS sequence"/>
</dbReference>
<dbReference type="EMBL" id="JAVLET010000006">
    <property type="protein sequence ID" value="KAL0468696.1"/>
    <property type="molecule type" value="Genomic_DNA"/>
</dbReference>
<protein>
    <submittedName>
        <fullName evidence="1">Uncharacterized protein</fullName>
    </submittedName>
</protein>
<evidence type="ECO:0000313" key="1">
    <source>
        <dbReference type="EMBL" id="KAL0468696.1"/>
    </source>
</evidence>
<organism evidence="1 2">
    <name type="scientific">Neurospora intermedia</name>
    <dbReference type="NCBI Taxonomy" id="5142"/>
    <lineage>
        <taxon>Eukaryota</taxon>
        <taxon>Fungi</taxon>
        <taxon>Dikarya</taxon>
        <taxon>Ascomycota</taxon>
        <taxon>Pezizomycotina</taxon>
        <taxon>Sordariomycetes</taxon>
        <taxon>Sordariomycetidae</taxon>
        <taxon>Sordariales</taxon>
        <taxon>Sordariaceae</taxon>
        <taxon>Neurospora</taxon>
    </lineage>
</organism>
<proteinExistence type="predicted"/>